<evidence type="ECO:0000313" key="2">
    <source>
        <dbReference type="WBParaSite" id="MhA1_Contig1487.frz3.gene2"/>
    </source>
</evidence>
<dbReference type="Proteomes" id="UP000095281">
    <property type="component" value="Unplaced"/>
</dbReference>
<name>A0A1I8B640_MELHA</name>
<proteinExistence type="predicted"/>
<accession>A0A1I8B640</accession>
<organism evidence="1 2">
    <name type="scientific">Meloidogyne hapla</name>
    <name type="common">Root-knot nematode worm</name>
    <dbReference type="NCBI Taxonomy" id="6305"/>
    <lineage>
        <taxon>Eukaryota</taxon>
        <taxon>Metazoa</taxon>
        <taxon>Ecdysozoa</taxon>
        <taxon>Nematoda</taxon>
        <taxon>Chromadorea</taxon>
        <taxon>Rhabditida</taxon>
        <taxon>Tylenchina</taxon>
        <taxon>Tylenchomorpha</taxon>
        <taxon>Tylenchoidea</taxon>
        <taxon>Meloidogynidae</taxon>
        <taxon>Meloidogyninae</taxon>
        <taxon>Meloidogyne</taxon>
    </lineage>
</organism>
<dbReference type="AlphaFoldDB" id="A0A1I8B640"/>
<sequence>MSRGEDMCFAITTCNTFLLTASSSTYGWWIALLGLLQIDKSQPIIAKKALTKLEYFQIIIEGK</sequence>
<dbReference type="WBParaSite" id="MhA1_Contig1487.frz3.gene2">
    <property type="protein sequence ID" value="MhA1_Contig1487.frz3.gene2"/>
    <property type="gene ID" value="MhA1_Contig1487.frz3.gene2"/>
</dbReference>
<reference evidence="2" key="1">
    <citation type="submission" date="2016-11" db="UniProtKB">
        <authorList>
            <consortium name="WormBaseParasite"/>
        </authorList>
    </citation>
    <scope>IDENTIFICATION</scope>
</reference>
<keyword evidence="1" id="KW-1185">Reference proteome</keyword>
<protein>
    <submittedName>
        <fullName evidence="2">Uncharacterized protein</fullName>
    </submittedName>
</protein>
<evidence type="ECO:0000313" key="1">
    <source>
        <dbReference type="Proteomes" id="UP000095281"/>
    </source>
</evidence>